<accession>A0AAE0R136</accession>
<dbReference type="InterPro" id="IPR036168">
    <property type="entry name" value="AP2_Mu_C_sf"/>
</dbReference>
<dbReference type="PROSITE" id="PS51070">
    <property type="entry name" value="SHD"/>
    <property type="match status" value="1"/>
</dbReference>
<evidence type="ECO:0000313" key="9">
    <source>
        <dbReference type="Proteomes" id="UP001274896"/>
    </source>
</evidence>
<feature type="region of interest" description="Disordered" evidence="5">
    <location>
        <begin position="100"/>
        <end position="158"/>
    </location>
</feature>
<dbReference type="InterPro" id="IPR050431">
    <property type="entry name" value="Adaptor_comp_med_subunit"/>
</dbReference>
<comment type="subcellular location">
    <subcellularLocation>
        <location evidence="1">Cytoplasm</location>
    </subcellularLocation>
</comment>
<feature type="domain" description="MHD" evidence="7">
    <location>
        <begin position="812"/>
        <end position="1119"/>
    </location>
</feature>
<dbReference type="InterPro" id="IPR012320">
    <property type="entry name" value="SHD_dom"/>
</dbReference>
<keyword evidence="9" id="KW-1185">Reference proteome</keyword>
<dbReference type="GO" id="GO:0006897">
    <property type="term" value="P:endocytosis"/>
    <property type="evidence" value="ECO:0007669"/>
    <property type="project" value="UniProtKB-KW"/>
</dbReference>
<evidence type="ECO:0008006" key="10">
    <source>
        <dbReference type="Google" id="ProtNLM"/>
    </source>
</evidence>
<protein>
    <recommendedName>
        <fullName evidence="10">Stonin-2</fullName>
    </recommendedName>
</protein>
<feature type="compositionally biased region" description="Low complexity" evidence="5">
    <location>
        <begin position="370"/>
        <end position="395"/>
    </location>
</feature>
<keyword evidence="4" id="KW-0254">Endocytosis</keyword>
<dbReference type="PANTHER" id="PTHR10529">
    <property type="entry name" value="AP COMPLEX SUBUNIT MU"/>
    <property type="match status" value="1"/>
</dbReference>
<evidence type="ECO:0000256" key="1">
    <source>
        <dbReference type="ARBA" id="ARBA00004496"/>
    </source>
</evidence>
<sequence length="1133" mass="125609">MPWCFCGVILTVGGHAYVCVCVCVCVRAIGGSVLYTLTWLHINGRFLHFSSAVPQGVIRNGACMMNPGLFPGIRPLPINPIGSRAAAVRSVLAGCRIRSESEPSCDSPLVSSDPKEDHNYSFGKSSNSTPGEKTQLDCGAPEFHGHDAASDTDDDDRAKIKKEPKEWAVDALALAQHNKWHHLTKVKQRVASDMLPLKKRRTEKPPESDDEEMKEAAGSLLHLAGIRACLNNITNRTAKGQKEQKEYTHDVRVFTQKFFFSLPTITRCAHGSGGSVGPDLGSMATGSGNVRASRSGWVAFSDERVHTGEHTNMRASRPLSDSSSWENSVSVPAVQQRSSWVHFDEQPLTPSSPPPPPHPPSQVKGHRHSVCSSASFWSSAPASEGAPSEELSSASMDASSGDLPSLSTEEPHSTSAPHSPHSSVCLEDEGINMDTLNWTSDITHTNGQSSASTGRFASWVTFDDDDDDVEELAYQHAPKPSSIRIGNLNSFHLQDTNSNLIVSSIQNQTSDRHILDLTPDRTDSVFFEDPLLNSSTPYTKKNPFLHEDFSNIQPSPINPFSAYFNKTAPTPSDSNETQETPLAFIGSSVTNSDTQRNSFHFFSTAESLDGVTGNGTGACTYPLGLLGDGLDQFKSMQISDTDQETSLPDDSADVEDEEEIPYVPGHMAPQDGWPMLLRIPEKKNIMSSRHWGPIFVRLSDAGQLRLYYEKGLEKHFKEFQLSAQLEISEHKMQHYEENSRVHTLSLDQVVYKEKRKIQPKVSVVHLPVKEQLVKLGTTDYQNFLSFRYALQENLTVLPADADAVVSPVPYSEEEIQVAVVDNFYGVLSKEDNRILQQLVTTRISVLAFLTGSPVCHIGLNDIRVKGKEVVSRHDIIPNTTTRWIRLRDCRLHKCADGPEFTESRTISFEPPSGRRFELLRFRSAYAEKTLPFTLRTVVSVRGAEVELQSWLVMSTGFSSNRDSLTLIPCENVAIRYPIPETWAKNFRRESVTGEKSLKARFNKGASFGSTSTSGSEPAMRVTLGSAKYEQAFRSVVWRIGRLPDKNSVLGHPHTFFCRLELGSDRDVPDKFQSVLEVEFDMPAASASKTTIRSLSVLDRTELKKWITYKAHYSYQVEIEQKNEGVMGDQDQAR</sequence>
<dbReference type="Pfam" id="PF00928">
    <property type="entry name" value="Adap_comp_sub"/>
    <property type="match status" value="1"/>
</dbReference>
<feature type="compositionally biased region" description="Low complexity" evidence="5">
    <location>
        <begin position="320"/>
        <end position="330"/>
    </location>
</feature>
<dbReference type="PROSITE" id="PS51072">
    <property type="entry name" value="MHD"/>
    <property type="match status" value="1"/>
</dbReference>
<feature type="compositionally biased region" description="Pro residues" evidence="5">
    <location>
        <begin position="350"/>
        <end position="360"/>
    </location>
</feature>
<dbReference type="AlphaFoldDB" id="A0AAE0R136"/>
<name>A0AAE0R136_9TELE</name>
<feature type="compositionally biased region" description="Low complexity" evidence="5">
    <location>
        <begin position="413"/>
        <end position="423"/>
    </location>
</feature>
<dbReference type="Proteomes" id="UP001274896">
    <property type="component" value="Unassembled WGS sequence"/>
</dbReference>
<evidence type="ECO:0000256" key="5">
    <source>
        <dbReference type="SAM" id="MobiDB-lite"/>
    </source>
</evidence>
<dbReference type="InterPro" id="IPR022699">
    <property type="entry name" value="Stonin2_N"/>
</dbReference>
<dbReference type="Gene3D" id="2.60.40.1170">
    <property type="entry name" value="Mu homology domain, subdomain B"/>
    <property type="match status" value="2"/>
</dbReference>
<evidence type="ECO:0000313" key="8">
    <source>
        <dbReference type="EMBL" id="KAK3537978.1"/>
    </source>
</evidence>
<comment type="similarity">
    <text evidence="2">Belongs to the Stoned B family.</text>
</comment>
<feature type="region of interest" description="Disordered" evidence="5">
    <location>
        <begin position="308"/>
        <end position="331"/>
    </location>
</feature>
<evidence type="ECO:0000256" key="2">
    <source>
        <dbReference type="ARBA" id="ARBA00005579"/>
    </source>
</evidence>
<evidence type="ECO:0000256" key="3">
    <source>
        <dbReference type="ARBA" id="ARBA00022490"/>
    </source>
</evidence>
<dbReference type="GO" id="GO:0005737">
    <property type="term" value="C:cytoplasm"/>
    <property type="evidence" value="ECO:0007669"/>
    <property type="project" value="UniProtKB-SubCell"/>
</dbReference>
<evidence type="ECO:0000259" key="6">
    <source>
        <dbReference type="PROSITE" id="PS51070"/>
    </source>
</evidence>
<dbReference type="InterPro" id="IPR028565">
    <property type="entry name" value="MHD"/>
</dbReference>
<dbReference type="SUPFAM" id="SSF49447">
    <property type="entry name" value="Second domain of Mu2 adaptin subunit (ap50) of ap2 adaptor"/>
    <property type="match status" value="1"/>
</dbReference>
<dbReference type="EMBL" id="JAUCMX010000008">
    <property type="protein sequence ID" value="KAK3537978.1"/>
    <property type="molecule type" value="Genomic_DNA"/>
</dbReference>
<proteinExistence type="inferred from homology"/>
<organism evidence="8 9">
    <name type="scientific">Hemibagrus guttatus</name>
    <dbReference type="NCBI Taxonomy" id="175788"/>
    <lineage>
        <taxon>Eukaryota</taxon>
        <taxon>Metazoa</taxon>
        <taxon>Chordata</taxon>
        <taxon>Craniata</taxon>
        <taxon>Vertebrata</taxon>
        <taxon>Euteleostomi</taxon>
        <taxon>Actinopterygii</taxon>
        <taxon>Neopterygii</taxon>
        <taxon>Teleostei</taxon>
        <taxon>Ostariophysi</taxon>
        <taxon>Siluriformes</taxon>
        <taxon>Bagridae</taxon>
        <taxon>Hemibagrus</taxon>
    </lineage>
</organism>
<feature type="domain" description="SHD" evidence="6">
    <location>
        <begin position="672"/>
        <end position="805"/>
    </location>
</feature>
<keyword evidence="3" id="KW-0963">Cytoplasm</keyword>
<evidence type="ECO:0000259" key="7">
    <source>
        <dbReference type="PROSITE" id="PS51072"/>
    </source>
</evidence>
<feature type="region of interest" description="Disordered" evidence="5">
    <location>
        <begin position="344"/>
        <end position="425"/>
    </location>
</feature>
<feature type="compositionally biased region" description="Polar residues" evidence="5">
    <location>
        <begin position="122"/>
        <end position="132"/>
    </location>
</feature>
<comment type="caution">
    <text evidence="8">The sequence shown here is derived from an EMBL/GenBank/DDBJ whole genome shotgun (WGS) entry which is preliminary data.</text>
</comment>
<reference evidence="8" key="1">
    <citation type="submission" date="2023-06" db="EMBL/GenBank/DDBJ databases">
        <title>Male Hemibagrus guttatus genome.</title>
        <authorList>
            <person name="Bian C."/>
        </authorList>
    </citation>
    <scope>NUCLEOTIDE SEQUENCE</scope>
    <source>
        <strain evidence="8">Male_cb2023</strain>
        <tissue evidence="8">Muscle</tissue>
    </source>
</reference>
<dbReference type="Pfam" id="PF12016">
    <property type="entry name" value="Stonin2_N"/>
    <property type="match status" value="1"/>
</dbReference>
<evidence type="ECO:0000256" key="4">
    <source>
        <dbReference type="ARBA" id="ARBA00022583"/>
    </source>
</evidence>
<gene>
    <name evidence="8" type="ORF">QTP70_025551</name>
</gene>
<feature type="non-terminal residue" evidence="8">
    <location>
        <position position="1133"/>
    </location>
</feature>